<evidence type="ECO:0000313" key="2">
    <source>
        <dbReference type="EMBL" id="MFB9075231.1"/>
    </source>
</evidence>
<reference evidence="3 4" key="1">
    <citation type="submission" date="2024-09" db="EMBL/GenBank/DDBJ databases">
        <authorList>
            <person name="Sun Q."/>
            <person name="Mori K."/>
        </authorList>
    </citation>
    <scope>NUCLEOTIDE SEQUENCE [LARGE SCALE GENOMIC DNA]</scope>
    <source>
        <strain evidence="3 4">CCM 7609</strain>
    </source>
</reference>
<evidence type="ECO:0000256" key="1">
    <source>
        <dbReference type="SAM" id="MobiDB-lite"/>
    </source>
</evidence>
<accession>A0ABV5G9T2</accession>
<evidence type="ECO:0000313" key="3">
    <source>
        <dbReference type="EMBL" id="MFB9075691.1"/>
    </source>
</evidence>
<dbReference type="EMBL" id="JBHMFI010000023">
    <property type="protein sequence ID" value="MFB9075691.1"/>
    <property type="molecule type" value="Genomic_DNA"/>
</dbReference>
<sequence>MSDLPMFSRPGRSSKFGRRSLRARRSLISSALNLGVPSAFFCWRSLFLSSCVAGKTWSTWNWFRVSTCGNSAASTAKVRALPYSRLKMSSTRASVTASGLPRRDIARSIAATGNAVFPWALMTSRRSRSRVSRPEPQTPRTIRDRSTHDRRASRSSRVFGDSR</sequence>
<gene>
    <name evidence="2" type="ORF">ACFFX0_30285</name>
    <name evidence="3" type="ORF">ACFFX0_32810</name>
</gene>
<evidence type="ECO:0000313" key="4">
    <source>
        <dbReference type="Proteomes" id="UP001589575"/>
    </source>
</evidence>
<comment type="caution">
    <text evidence="3">The sequence shown here is derived from an EMBL/GenBank/DDBJ whole genome shotgun (WGS) entry which is preliminary data.</text>
</comment>
<dbReference type="Proteomes" id="UP001589575">
    <property type="component" value="Unassembled WGS sequence"/>
</dbReference>
<dbReference type="EMBL" id="JBHMFI010000023">
    <property type="protein sequence ID" value="MFB9075231.1"/>
    <property type="molecule type" value="Genomic_DNA"/>
</dbReference>
<name>A0ABV5G9T2_9MICC</name>
<feature type="region of interest" description="Disordered" evidence="1">
    <location>
        <begin position="127"/>
        <end position="163"/>
    </location>
</feature>
<feature type="compositionally biased region" description="Basic and acidic residues" evidence="1">
    <location>
        <begin position="141"/>
        <end position="152"/>
    </location>
</feature>
<keyword evidence="4" id="KW-1185">Reference proteome</keyword>
<proteinExistence type="predicted"/>
<organism evidence="3 4">
    <name type="scientific">Citricoccus parietis</name>
    <dbReference type="NCBI Taxonomy" id="592307"/>
    <lineage>
        <taxon>Bacteria</taxon>
        <taxon>Bacillati</taxon>
        <taxon>Actinomycetota</taxon>
        <taxon>Actinomycetes</taxon>
        <taxon>Micrococcales</taxon>
        <taxon>Micrococcaceae</taxon>
        <taxon>Citricoccus</taxon>
    </lineage>
</organism>
<protein>
    <submittedName>
        <fullName evidence="3">Uncharacterized protein</fullName>
    </submittedName>
</protein>